<name>A0A1U7CS39_9BACT</name>
<dbReference type="KEGG" id="pbor:BSF38_03220"/>
<organism evidence="1 2">
    <name type="scientific">Paludisphaera borealis</name>
    <dbReference type="NCBI Taxonomy" id="1387353"/>
    <lineage>
        <taxon>Bacteria</taxon>
        <taxon>Pseudomonadati</taxon>
        <taxon>Planctomycetota</taxon>
        <taxon>Planctomycetia</taxon>
        <taxon>Isosphaerales</taxon>
        <taxon>Isosphaeraceae</taxon>
        <taxon>Paludisphaera</taxon>
    </lineage>
</organism>
<gene>
    <name evidence="1" type="ORF">BSF38_03220</name>
</gene>
<reference evidence="2" key="1">
    <citation type="submission" date="2016-12" db="EMBL/GenBank/DDBJ databases">
        <title>Comparative genomics of four Isosphaeraceae planctomycetes: a common pool of plasmids and glycoside hydrolase genes.</title>
        <authorList>
            <person name="Ivanova A."/>
        </authorList>
    </citation>
    <scope>NUCLEOTIDE SEQUENCE [LARGE SCALE GENOMIC DNA]</scope>
    <source>
        <strain evidence="2">PX4</strain>
    </source>
</reference>
<dbReference type="Proteomes" id="UP000186309">
    <property type="component" value="Chromosome"/>
</dbReference>
<dbReference type="AlphaFoldDB" id="A0A1U7CS39"/>
<evidence type="ECO:0008006" key="3">
    <source>
        <dbReference type="Google" id="ProtNLM"/>
    </source>
</evidence>
<dbReference type="RefSeq" id="WP_145952158.1">
    <property type="nucleotide sequence ID" value="NZ_CP019082.1"/>
</dbReference>
<accession>A0A1U7CS39</accession>
<evidence type="ECO:0000313" key="2">
    <source>
        <dbReference type="Proteomes" id="UP000186309"/>
    </source>
</evidence>
<keyword evidence="2" id="KW-1185">Reference proteome</keyword>
<dbReference type="STRING" id="1387353.BSF38_03220"/>
<protein>
    <recommendedName>
        <fullName evidence="3">Tetratricopeptide repeat protein</fullName>
    </recommendedName>
</protein>
<sequence length="500" mass="54796">MSATRRVVETAMAAVVGWCVGWVAGAVGHVIPQSARYPFLAEYVPLPHHVPKYADGVSFRFAMAQDVIHERFARHGASHYRERDRITREKLKGLAPDDPAAFAAADDLGVGLDRLGRSDEAIAALRDKLARQQAKGIKGRGLYTSYANLGTFLIHGNVKKAGAGDASARERFREGVALIRESVMVNPEAHFGREQWQAAIAEFLLAAMDAPALLKTYDCVGDRLDLGIDEILDREANWTSTGYGRPYDPAFGQGKADHEVPAFFLPGAPVDDPARWPEVSPIRKHVTKIGAEAGWENVAAPSHRAPVPFDEPVLGIIGMWRQGGGANPHFALALGEIMLRVGQRRIAWTAYERAGRLADRYSADPETQAFLREHCRKRQAEIERTLASQPGGAAVDRLRPQFEAELAYGEGFQKDYQDFEAAQIAAGASIADEHFFDDFPRRNQAIASQSGPEEWFARVTHARISKYQSENSQAWGVFGAGLAAIAAAALMRWRGCNAEG</sequence>
<dbReference type="EMBL" id="CP019082">
    <property type="protein sequence ID" value="APW61693.1"/>
    <property type="molecule type" value="Genomic_DNA"/>
</dbReference>
<evidence type="ECO:0000313" key="1">
    <source>
        <dbReference type="EMBL" id="APW61693.1"/>
    </source>
</evidence>
<proteinExistence type="predicted"/>
<dbReference type="OrthoDB" id="214462at2"/>